<dbReference type="Proteomes" id="UP001501083">
    <property type="component" value="Unassembled WGS sequence"/>
</dbReference>
<proteinExistence type="predicted"/>
<gene>
    <name evidence="2" type="ORF">GCM10025759_14720</name>
</gene>
<dbReference type="EMBL" id="BAABKY010000002">
    <property type="protein sequence ID" value="GAA5073483.1"/>
    <property type="molecule type" value="Genomic_DNA"/>
</dbReference>
<protein>
    <submittedName>
        <fullName evidence="2">Uncharacterized protein</fullName>
    </submittedName>
</protein>
<feature type="region of interest" description="Disordered" evidence="1">
    <location>
        <begin position="1"/>
        <end position="29"/>
    </location>
</feature>
<organism evidence="2 3">
    <name type="scientific">Lysobacter panacisoli</name>
    <dbReference type="NCBI Taxonomy" id="1255263"/>
    <lineage>
        <taxon>Bacteria</taxon>
        <taxon>Pseudomonadati</taxon>
        <taxon>Pseudomonadota</taxon>
        <taxon>Gammaproteobacteria</taxon>
        <taxon>Lysobacterales</taxon>
        <taxon>Lysobacteraceae</taxon>
        <taxon>Lysobacter</taxon>
    </lineage>
</organism>
<accession>A0ABP9LCL3</accession>
<evidence type="ECO:0000256" key="1">
    <source>
        <dbReference type="SAM" id="MobiDB-lite"/>
    </source>
</evidence>
<reference evidence="3" key="1">
    <citation type="journal article" date="2019" name="Int. J. Syst. Evol. Microbiol.">
        <title>The Global Catalogue of Microorganisms (GCM) 10K type strain sequencing project: providing services to taxonomists for standard genome sequencing and annotation.</title>
        <authorList>
            <consortium name="The Broad Institute Genomics Platform"/>
            <consortium name="The Broad Institute Genome Sequencing Center for Infectious Disease"/>
            <person name="Wu L."/>
            <person name="Ma J."/>
        </authorList>
    </citation>
    <scope>NUCLEOTIDE SEQUENCE [LARGE SCALE GENOMIC DNA]</scope>
    <source>
        <strain evidence="3">JCM 19212</strain>
    </source>
</reference>
<keyword evidence="3" id="KW-1185">Reference proteome</keyword>
<evidence type="ECO:0000313" key="3">
    <source>
        <dbReference type="Proteomes" id="UP001501083"/>
    </source>
</evidence>
<feature type="compositionally biased region" description="Basic and acidic residues" evidence="1">
    <location>
        <begin position="8"/>
        <end position="22"/>
    </location>
</feature>
<name>A0ABP9LCL3_9GAMM</name>
<evidence type="ECO:0000313" key="2">
    <source>
        <dbReference type="EMBL" id="GAA5073483.1"/>
    </source>
</evidence>
<sequence>MPQIGHDTSFDRMDDKSQEELSKLIGSQGTEVADTLVRHVADRIEHGLSGDGLIDTPAGRTHHLGECEEHLNRRTPRKATQIETLEGCDRSVALHIANQSEQLSPGDAR</sequence>
<comment type="caution">
    <text evidence="2">The sequence shown here is derived from an EMBL/GenBank/DDBJ whole genome shotgun (WGS) entry which is preliminary data.</text>
</comment>